<dbReference type="PROSITE" id="PS51257">
    <property type="entry name" value="PROKAR_LIPOPROTEIN"/>
    <property type="match status" value="1"/>
</dbReference>
<evidence type="ECO:0000313" key="4">
    <source>
        <dbReference type="EMBL" id="KAA2370074.1"/>
    </source>
</evidence>
<dbReference type="InterPro" id="IPR003961">
    <property type="entry name" value="FN3_dom"/>
</dbReference>
<gene>
    <name evidence="4" type="ORF">F2Y13_08375</name>
</gene>
<evidence type="ECO:0000259" key="3">
    <source>
        <dbReference type="SMART" id="SM00060"/>
    </source>
</evidence>
<dbReference type="GeneID" id="92757754"/>
<evidence type="ECO:0000256" key="1">
    <source>
        <dbReference type="SAM" id="MobiDB-lite"/>
    </source>
</evidence>
<keyword evidence="2" id="KW-0732">Signal</keyword>
<dbReference type="EMBL" id="VVXK01000010">
    <property type="protein sequence ID" value="KAA2370074.1"/>
    <property type="molecule type" value="Genomic_DNA"/>
</dbReference>
<feature type="domain" description="Fibronectin type-III" evidence="3">
    <location>
        <begin position="124"/>
        <end position="195"/>
    </location>
</feature>
<protein>
    <recommendedName>
        <fullName evidence="3">Fibronectin type-III domain-containing protein</fullName>
    </recommendedName>
</protein>
<feature type="compositionally biased region" description="Low complexity" evidence="1">
    <location>
        <begin position="585"/>
        <end position="597"/>
    </location>
</feature>
<evidence type="ECO:0000313" key="5">
    <source>
        <dbReference type="Proteomes" id="UP000323567"/>
    </source>
</evidence>
<dbReference type="InterPro" id="IPR036116">
    <property type="entry name" value="FN3_sf"/>
</dbReference>
<dbReference type="SUPFAM" id="SSF49265">
    <property type="entry name" value="Fibronectin type III"/>
    <property type="match status" value="1"/>
</dbReference>
<proteinExistence type="predicted"/>
<feature type="chain" id="PRO_5022978315" description="Fibronectin type-III domain-containing protein" evidence="2">
    <location>
        <begin position="28"/>
        <end position="647"/>
    </location>
</feature>
<comment type="caution">
    <text evidence="4">The sequence shown here is derived from an EMBL/GenBank/DDBJ whole genome shotgun (WGS) entry which is preliminary data.</text>
</comment>
<feature type="signal peptide" evidence="2">
    <location>
        <begin position="1"/>
        <end position="27"/>
    </location>
</feature>
<dbReference type="AlphaFoldDB" id="A0A5B3G937"/>
<dbReference type="RefSeq" id="WP_015547595.1">
    <property type="nucleotide sequence ID" value="NZ_CAUABS010000004.1"/>
</dbReference>
<organism evidence="4 5">
    <name type="scientific">Alistipes shahii</name>
    <dbReference type="NCBI Taxonomy" id="328814"/>
    <lineage>
        <taxon>Bacteria</taxon>
        <taxon>Pseudomonadati</taxon>
        <taxon>Bacteroidota</taxon>
        <taxon>Bacteroidia</taxon>
        <taxon>Bacteroidales</taxon>
        <taxon>Rikenellaceae</taxon>
        <taxon>Alistipes</taxon>
    </lineage>
</organism>
<reference evidence="4 5" key="1">
    <citation type="journal article" date="2019" name="Nat. Med.">
        <title>A library of human gut bacterial isolates paired with longitudinal multiomics data enables mechanistic microbiome research.</title>
        <authorList>
            <person name="Poyet M."/>
            <person name="Groussin M."/>
            <person name="Gibbons S.M."/>
            <person name="Avila-Pacheco J."/>
            <person name="Jiang X."/>
            <person name="Kearney S.M."/>
            <person name="Perrotta A.R."/>
            <person name="Berdy B."/>
            <person name="Zhao S."/>
            <person name="Lieberman T.D."/>
            <person name="Swanson P.K."/>
            <person name="Smith M."/>
            <person name="Roesemann S."/>
            <person name="Alexander J.E."/>
            <person name="Rich S.A."/>
            <person name="Livny J."/>
            <person name="Vlamakis H."/>
            <person name="Clish C."/>
            <person name="Bullock K."/>
            <person name="Deik A."/>
            <person name="Scott J."/>
            <person name="Pierce K.A."/>
            <person name="Xavier R.J."/>
            <person name="Alm E.J."/>
        </authorList>
    </citation>
    <scope>NUCLEOTIDE SEQUENCE [LARGE SCALE GENOMIC DNA]</scope>
    <source>
        <strain evidence="4 5">BIOML-A2</strain>
    </source>
</reference>
<name>A0A5B3G937_9BACT</name>
<sequence length="647" mass="69940">MKTFYKYAAFAAAALAGLCACSSDDDAAETGSGLQPVAQPQIIVSDLTTTGFTLRWEAVDDAGSYVYTFDGGSETSTTGCRLEFNSLERQKEYVVAVKACPRDPAEYTESPFTYIHVLTDDLEQLPQPKITLGSAYASKTVISWTEVPEAELYEFSVDGGEVSTTRNRTVILSKLDKGRTYSFSVRAMTSDATRFTNSEAAQLSFVTSDADVPPLVIAPTTIISDAVAFDIYASSDETYYYEILPATTFAKYSPEELMTAFQTYIVEYAKKQGISLQLAMASMLKSGTQSLQMTGLTPELSYVIFAFGMDLRGNITSNLSSTQFKTTADGYSAGPNYGGSDWFTQRFYITNAYLALTGYGWTNSVWTHWKGDDVTDVRYRTLTTKLFNQVFSDPYDRQAIAAFLKDPNYGVQFNPELLSATVNSADGYNGLTEGVSAGTSYTLLTLATSSSGAETVCVNSVTTKTSTAAAAWFAAAASTNANYGPTHNTVAGVMKGIDIATVRYAIFKQSALANVSTDNYPAVIEEFGHDLKEEYLPYINGNGFAILFTGESGVTPETTYVFMATATNTVGDKVTKWGSATTSAAPDAARAKAQAATRTDEPLRSPAGKPIANPEKFIYPMESVQLPAGAKPEGDLWTIIHNTHNIK</sequence>
<feature type="region of interest" description="Disordered" evidence="1">
    <location>
        <begin position="585"/>
        <end position="611"/>
    </location>
</feature>
<evidence type="ECO:0000256" key="2">
    <source>
        <dbReference type="SAM" id="SignalP"/>
    </source>
</evidence>
<accession>A0A5B3G937</accession>
<dbReference type="SMART" id="SM00060">
    <property type="entry name" value="FN3"/>
    <property type="match status" value="2"/>
</dbReference>
<dbReference type="Proteomes" id="UP000323567">
    <property type="component" value="Unassembled WGS sequence"/>
</dbReference>
<feature type="domain" description="Fibronectin type-III" evidence="3">
    <location>
        <begin position="36"/>
        <end position="108"/>
    </location>
</feature>